<dbReference type="OrthoDB" id="9792686at2"/>
<dbReference type="PANTHER" id="PTHR43547:SF3">
    <property type="entry name" value="SENSOR PROTEIN CITS"/>
    <property type="match status" value="1"/>
</dbReference>
<dbReference type="SUPFAM" id="SSF55785">
    <property type="entry name" value="PYP-like sensor domain (PAS domain)"/>
    <property type="match status" value="1"/>
</dbReference>
<dbReference type="NCBIfam" id="TIGR00229">
    <property type="entry name" value="sensory_box"/>
    <property type="match status" value="1"/>
</dbReference>
<dbReference type="Pfam" id="PF14689">
    <property type="entry name" value="SPOB_a"/>
    <property type="match status" value="1"/>
</dbReference>
<dbReference type="InterPro" id="IPR003594">
    <property type="entry name" value="HATPase_dom"/>
</dbReference>
<evidence type="ECO:0000313" key="17">
    <source>
        <dbReference type="Proteomes" id="UP000318937"/>
    </source>
</evidence>
<evidence type="ECO:0000256" key="4">
    <source>
        <dbReference type="ARBA" id="ARBA00022475"/>
    </source>
</evidence>
<evidence type="ECO:0000256" key="1">
    <source>
        <dbReference type="ARBA" id="ARBA00000085"/>
    </source>
</evidence>
<dbReference type="SMART" id="SM00387">
    <property type="entry name" value="HATPase_c"/>
    <property type="match status" value="1"/>
</dbReference>
<dbReference type="InterPro" id="IPR029151">
    <property type="entry name" value="Sensor-like_sf"/>
</dbReference>
<feature type="transmembrane region" description="Helical" evidence="14">
    <location>
        <begin position="12"/>
        <end position="35"/>
    </location>
</feature>
<dbReference type="InterPro" id="IPR005467">
    <property type="entry name" value="His_kinase_dom"/>
</dbReference>
<dbReference type="GO" id="GO:0006355">
    <property type="term" value="P:regulation of DNA-templated transcription"/>
    <property type="evidence" value="ECO:0007669"/>
    <property type="project" value="InterPro"/>
</dbReference>
<keyword evidence="17" id="KW-1185">Reference proteome</keyword>
<evidence type="ECO:0000256" key="6">
    <source>
        <dbReference type="ARBA" id="ARBA00022679"/>
    </source>
</evidence>
<accession>A0A544TN60</accession>
<dbReference type="EC" id="2.7.13.3" evidence="3"/>
<keyword evidence="11 14" id="KW-1133">Transmembrane helix</keyword>
<dbReference type="Gene3D" id="3.30.565.10">
    <property type="entry name" value="Histidine kinase-like ATPase, C-terminal domain"/>
    <property type="match status" value="1"/>
</dbReference>
<dbReference type="Proteomes" id="UP000318937">
    <property type="component" value="Unassembled WGS sequence"/>
</dbReference>
<proteinExistence type="predicted"/>
<evidence type="ECO:0000256" key="13">
    <source>
        <dbReference type="ARBA" id="ARBA00023136"/>
    </source>
</evidence>
<dbReference type="CDD" id="cd18773">
    <property type="entry name" value="PDC1_HK_sensor"/>
    <property type="match status" value="1"/>
</dbReference>
<dbReference type="InterPro" id="IPR000014">
    <property type="entry name" value="PAS"/>
</dbReference>
<name>A0A544TN60_9BACI</name>
<dbReference type="Pfam" id="PF17203">
    <property type="entry name" value="sCache_3_2"/>
    <property type="match status" value="1"/>
</dbReference>
<evidence type="ECO:0000256" key="9">
    <source>
        <dbReference type="ARBA" id="ARBA00022777"/>
    </source>
</evidence>
<keyword evidence="4" id="KW-1003">Cell membrane</keyword>
<evidence type="ECO:0000313" key="16">
    <source>
        <dbReference type="EMBL" id="TQR18891.1"/>
    </source>
</evidence>
<evidence type="ECO:0000256" key="11">
    <source>
        <dbReference type="ARBA" id="ARBA00022989"/>
    </source>
</evidence>
<dbReference type="Gene3D" id="3.30.450.20">
    <property type="entry name" value="PAS domain"/>
    <property type="match status" value="2"/>
</dbReference>
<evidence type="ECO:0000256" key="3">
    <source>
        <dbReference type="ARBA" id="ARBA00012438"/>
    </source>
</evidence>
<dbReference type="InterPro" id="IPR004358">
    <property type="entry name" value="Sig_transdc_His_kin-like_C"/>
</dbReference>
<keyword evidence="6" id="KW-0808">Transferase</keyword>
<comment type="catalytic activity">
    <reaction evidence="1">
        <text>ATP + protein L-histidine = ADP + protein N-phospho-L-histidine.</text>
        <dbReference type="EC" id="2.7.13.3"/>
    </reaction>
</comment>
<keyword evidence="7 14" id="KW-0812">Transmembrane</keyword>
<dbReference type="EMBL" id="VDGG01000001">
    <property type="protein sequence ID" value="TQR18891.1"/>
    <property type="molecule type" value="Genomic_DNA"/>
</dbReference>
<gene>
    <name evidence="16" type="ORF">FG383_00820</name>
</gene>
<comment type="caution">
    <text evidence="16">The sequence shown here is derived from an EMBL/GenBank/DDBJ whole genome shotgun (WGS) entry which is preliminary data.</text>
</comment>
<evidence type="ECO:0000256" key="7">
    <source>
        <dbReference type="ARBA" id="ARBA00022692"/>
    </source>
</evidence>
<dbReference type="InterPro" id="IPR016120">
    <property type="entry name" value="Sig_transdc_His_kin_SpoOB"/>
</dbReference>
<dbReference type="Pfam" id="PF00989">
    <property type="entry name" value="PAS"/>
    <property type="match status" value="1"/>
</dbReference>
<dbReference type="SUPFAM" id="SSF103190">
    <property type="entry name" value="Sensory domain-like"/>
    <property type="match status" value="1"/>
</dbReference>
<keyword evidence="10" id="KW-0067">ATP-binding</keyword>
<evidence type="ECO:0000256" key="8">
    <source>
        <dbReference type="ARBA" id="ARBA00022741"/>
    </source>
</evidence>
<dbReference type="SUPFAM" id="SSF55874">
    <property type="entry name" value="ATPase domain of HSP90 chaperone/DNA topoisomerase II/histidine kinase"/>
    <property type="match status" value="1"/>
</dbReference>
<dbReference type="FunFam" id="3.30.450.20:FF:000018">
    <property type="entry name" value="Sensor histidine kinase DcuS"/>
    <property type="match status" value="1"/>
</dbReference>
<dbReference type="PROSITE" id="PS50109">
    <property type="entry name" value="HIS_KIN"/>
    <property type="match status" value="1"/>
</dbReference>
<feature type="domain" description="Histidine kinase" evidence="15">
    <location>
        <begin position="336"/>
        <end position="531"/>
    </location>
</feature>
<keyword evidence="12" id="KW-0902">Two-component regulatory system</keyword>
<evidence type="ECO:0000256" key="10">
    <source>
        <dbReference type="ARBA" id="ARBA00022840"/>
    </source>
</evidence>
<dbReference type="InterPro" id="IPR039506">
    <property type="entry name" value="SPOB_a"/>
</dbReference>
<protein>
    <recommendedName>
        <fullName evidence="3">histidine kinase</fullName>
        <ecNumber evidence="3">2.7.13.3</ecNumber>
    </recommendedName>
</protein>
<feature type="transmembrane region" description="Helical" evidence="14">
    <location>
        <begin position="175"/>
        <end position="194"/>
    </location>
</feature>
<dbReference type="InterPro" id="IPR013767">
    <property type="entry name" value="PAS_fold"/>
</dbReference>
<keyword evidence="13 14" id="KW-0472">Membrane</keyword>
<dbReference type="GO" id="GO:0005886">
    <property type="term" value="C:plasma membrane"/>
    <property type="evidence" value="ECO:0007669"/>
    <property type="project" value="UniProtKB-SubCell"/>
</dbReference>
<sequence length="545" mass="60023">MKAERASLQSRIFSFGAAFVSLVAIIIGISFYFIISDAIEQQIGERALSIAVTTAERPDIIAGFQSENPPEMLQPIATSIQTMTGAEYVVIGNKDGIRYAHPIVERIGKKMVGDDNEQALLYGHSYISEATGTLGTALRGKAPVVDENGEIIGIISVGFLKEDITTIFIQYVDNIAFIVVVAILLGILGSGILARNIKKELFNLEPAEIAHLFTERNALIESVREGIIMVDAKGVITMANLAAHEILSLPLETELVGRNVWDVIPNTYLPQVLEFGEEHLDRSMEIRGKKAIVNRIPIRVGEKIVGAVSSFRAQSDIDRLAEELSQVKQYTEALRAQTHEYHNFLYTISGLIQLNSYDEALNLIHVGTAEHQSLIQFMTKRLQDPFLGGIVIGFLNRAKELKVQFILDEDSYLEKLPKHLQKHLFVSIIGNLVTNAFEAVEKLPEAIRFVRILIIDNGEEIIIEVEDSGAGVSEEVLDVVWKEKVSTKSDKNRGFGLVKVKENVNDLGGTIALEKGDLGGALFIVSIPKGGYLHGKANRDINSGR</sequence>
<reference evidence="16 17" key="1">
    <citation type="submission" date="2019-05" db="EMBL/GenBank/DDBJ databases">
        <title>Psychrobacillus vulpis sp. nov., a new species isolated from feces of a red fox that inhabits in The Tablas de Daimiel Natural Park, Albacete, Spain.</title>
        <authorList>
            <person name="Rodriguez M."/>
            <person name="Reina J.C."/>
            <person name="Bejar V."/>
            <person name="Llamas I."/>
        </authorList>
    </citation>
    <scope>NUCLEOTIDE SEQUENCE [LARGE SCALE GENOMIC DNA]</scope>
    <source>
        <strain evidence="16 17">NHI-2</strain>
    </source>
</reference>
<dbReference type="InterPro" id="IPR035965">
    <property type="entry name" value="PAS-like_dom_sf"/>
</dbReference>
<dbReference type="InterPro" id="IPR033463">
    <property type="entry name" value="sCache_3"/>
</dbReference>
<dbReference type="PRINTS" id="PR00344">
    <property type="entry name" value="BCTRLSENSOR"/>
</dbReference>
<dbReference type="GO" id="GO:0005524">
    <property type="term" value="F:ATP binding"/>
    <property type="evidence" value="ECO:0007669"/>
    <property type="project" value="UniProtKB-KW"/>
</dbReference>
<keyword evidence="5" id="KW-0597">Phosphoprotein</keyword>
<dbReference type="GO" id="GO:0000155">
    <property type="term" value="F:phosphorelay sensor kinase activity"/>
    <property type="evidence" value="ECO:0007669"/>
    <property type="project" value="InterPro"/>
</dbReference>
<keyword evidence="8" id="KW-0547">Nucleotide-binding</keyword>
<evidence type="ECO:0000256" key="14">
    <source>
        <dbReference type="SAM" id="Phobius"/>
    </source>
</evidence>
<dbReference type="SUPFAM" id="SSF55890">
    <property type="entry name" value="Sporulation response regulatory protein Spo0B"/>
    <property type="match status" value="1"/>
</dbReference>
<comment type="subcellular location">
    <subcellularLocation>
        <location evidence="2">Cell membrane</location>
        <topology evidence="2">Multi-pass membrane protein</topology>
    </subcellularLocation>
</comment>
<dbReference type="CDD" id="cd00130">
    <property type="entry name" value="PAS"/>
    <property type="match status" value="1"/>
</dbReference>
<evidence type="ECO:0000256" key="12">
    <source>
        <dbReference type="ARBA" id="ARBA00023012"/>
    </source>
</evidence>
<dbReference type="SMART" id="SM00091">
    <property type="entry name" value="PAS"/>
    <property type="match status" value="1"/>
</dbReference>
<organism evidence="16 17">
    <name type="scientific">Psychrobacillus soli</name>
    <dbReference type="NCBI Taxonomy" id="1543965"/>
    <lineage>
        <taxon>Bacteria</taxon>
        <taxon>Bacillati</taxon>
        <taxon>Bacillota</taxon>
        <taxon>Bacilli</taxon>
        <taxon>Bacillales</taxon>
        <taxon>Bacillaceae</taxon>
        <taxon>Psychrobacillus</taxon>
    </lineage>
</organism>
<keyword evidence="9 16" id="KW-0418">Kinase</keyword>
<dbReference type="AlphaFoldDB" id="A0A544TN60"/>
<dbReference type="Gene3D" id="1.10.287.130">
    <property type="match status" value="1"/>
</dbReference>
<evidence type="ECO:0000256" key="5">
    <source>
        <dbReference type="ARBA" id="ARBA00022553"/>
    </source>
</evidence>
<dbReference type="PANTHER" id="PTHR43547">
    <property type="entry name" value="TWO-COMPONENT HISTIDINE KINASE"/>
    <property type="match status" value="1"/>
</dbReference>
<dbReference type="RefSeq" id="WP_142604974.1">
    <property type="nucleotide sequence ID" value="NZ_VDGG01000001.1"/>
</dbReference>
<dbReference type="InterPro" id="IPR036890">
    <property type="entry name" value="HATPase_C_sf"/>
</dbReference>
<dbReference type="Pfam" id="PF02518">
    <property type="entry name" value="HATPase_c"/>
    <property type="match status" value="1"/>
</dbReference>
<evidence type="ECO:0000256" key="2">
    <source>
        <dbReference type="ARBA" id="ARBA00004651"/>
    </source>
</evidence>
<evidence type="ECO:0000259" key="15">
    <source>
        <dbReference type="PROSITE" id="PS50109"/>
    </source>
</evidence>